<accession>A0A6M3LFB8</accession>
<dbReference type="AlphaFoldDB" id="A0A6M3LFB8"/>
<sequence length="91" mass="11006">MKALRVRKTIREAEPLPRWYGGAWWNVDTRTVVCYPWPLNLVLALCRTWWLRVRWRAIRDPLEEAYAIGYRKGQHDAHKEWFVEEVRKGAL</sequence>
<evidence type="ECO:0000313" key="1">
    <source>
        <dbReference type="EMBL" id="QJA92312.1"/>
    </source>
</evidence>
<protein>
    <submittedName>
        <fullName evidence="1">Uncharacterized protein</fullName>
    </submittedName>
</protein>
<proteinExistence type="predicted"/>
<name>A0A6M3LFB8_9ZZZZ</name>
<gene>
    <name evidence="1" type="ORF">MM415B04736_0010</name>
</gene>
<organism evidence="1">
    <name type="scientific">viral metagenome</name>
    <dbReference type="NCBI Taxonomy" id="1070528"/>
    <lineage>
        <taxon>unclassified sequences</taxon>
        <taxon>metagenomes</taxon>
        <taxon>organismal metagenomes</taxon>
    </lineage>
</organism>
<reference evidence="1" key="1">
    <citation type="submission" date="2020-03" db="EMBL/GenBank/DDBJ databases">
        <title>The deep terrestrial virosphere.</title>
        <authorList>
            <person name="Holmfeldt K."/>
            <person name="Nilsson E."/>
            <person name="Simone D."/>
            <person name="Lopez-Fernandez M."/>
            <person name="Wu X."/>
            <person name="de Brujin I."/>
            <person name="Lundin D."/>
            <person name="Andersson A."/>
            <person name="Bertilsson S."/>
            <person name="Dopson M."/>
        </authorList>
    </citation>
    <scope>NUCLEOTIDE SEQUENCE</scope>
    <source>
        <strain evidence="1">MM415B04736</strain>
    </source>
</reference>
<dbReference type="EMBL" id="MT143056">
    <property type="protein sequence ID" value="QJA92312.1"/>
    <property type="molecule type" value="Genomic_DNA"/>
</dbReference>